<dbReference type="OrthoDB" id="5574393at2"/>
<evidence type="ECO:0000313" key="4">
    <source>
        <dbReference type="EMBL" id="SDY02262.1"/>
    </source>
</evidence>
<keyword evidence="5" id="KW-1185">Reference proteome</keyword>
<keyword evidence="2" id="KW-0732">Signal</keyword>
<accession>A0A1H3GFY7</accession>
<dbReference type="PROSITE" id="PS51257">
    <property type="entry name" value="PROKAR_LIPOPROTEIN"/>
    <property type="match status" value="1"/>
</dbReference>
<evidence type="ECO:0000313" key="5">
    <source>
        <dbReference type="Proteomes" id="UP000198640"/>
    </source>
</evidence>
<reference evidence="4 5" key="1">
    <citation type="submission" date="2016-10" db="EMBL/GenBank/DDBJ databases">
        <authorList>
            <person name="de Groot N.N."/>
        </authorList>
    </citation>
    <scope>NUCLEOTIDE SEQUENCE [LARGE SCALE GENOMIC DNA]</scope>
    <source>
        <strain evidence="4 5">Nm1</strain>
    </source>
</reference>
<dbReference type="InterPro" id="IPR025362">
    <property type="entry name" value="DUF4266"/>
</dbReference>
<proteinExistence type="predicted"/>
<protein>
    <recommendedName>
        <fullName evidence="3">DUF4266 domain-containing protein</fullName>
    </recommendedName>
</protein>
<feature type="region of interest" description="Disordered" evidence="1">
    <location>
        <begin position="40"/>
        <end position="73"/>
    </location>
</feature>
<dbReference type="RefSeq" id="WP_090413123.1">
    <property type="nucleotide sequence ID" value="NZ_FNOY01000015.1"/>
</dbReference>
<feature type="signal peptide" evidence="2">
    <location>
        <begin position="1"/>
        <end position="21"/>
    </location>
</feature>
<evidence type="ECO:0000259" key="3">
    <source>
        <dbReference type="Pfam" id="PF14086"/>
    </source>
</evidence>
<dbReference type="STRING" id="44576.SAMN05421881_101523"/>
<dbReference type="Pfam" id="PF14086">
    <property type="entry name" value="DUF4266"/>
    <property type="match status" value="1"/>
</dbReference>
<dbReference type="Proteomes" id="UP000198640">
    <property type="component" value="Unassembled WGS sequence"/>
</dbReference>
<evidence type="ECO:0000256" key="1">
    <source>
        <dbReference type="SAM" id="MobiDB-lite"/>
    </source>
</evidence>
<feature type="compositionally biased region" description="Gly residues" evidence="1">
    <location>
        <begin position="63"/>
        <end position="73"/>
    </location>
</feature>
<organism evidence="4 5">
    <name type="scientific">Nitrosomonas halophila</name>
    <dbReference type="NCBI Taxonomy" id="44576"/>
    <lineage>
        <taxon>Bacteria</taxon>
        <taxon>Pseudomonadati</taxon>
        <taxon>Pseudomonadota</taxon>
        <taxon>Betaproteobacteria</taxon>
        <taxon>Nitrosomonadales</taxon>
        <taxon>Nitrosomonadaceae</taxon>
        <taxon>Nitrosomonas</taxon>
    </lineage>
</organism>
<feature type="chain" id="PRO_5011621728" description="DUF4266 domain-containing protein" evidence="2">
    <location>
        <begin position="22"/>
        <end position="73"/>
    </location>
</feature>
<dbReference type="AlphaFoldDB" id="A0A1H3GFY7"/>
<sequence length="73" mass="7513">MRKDRLLILLCCAGVMLSGCASVAPWERGVLAKPQMALEPNPLQTGTRMHNYGSREAGASTNAGGGGGGCGCY</sequence>
<name>A0A1H3GFY7_9PROT</name>
<evidence type="ECO:0000256" key="2">
    <source>
        <dbReference type="SAM" id="SignalP"/>
    </source>
</evidence>
<feature type="domain" description="DUF4266" evidence="3">
    <location>
        <begin position="23"/>
        <end position="72"/>
    </location>
</feature>
<gene>
    <name evidence="4" type="ORF">SAMN05421881_101523</name>
</gene>
<dbReference type="EMBL" id="FNOY01000015">
    <property type="protein sequence ID" value="SDY02262.1"/>
    <property type="molecule type" value="Genomic_DNA"/>
</dbReference>